<sequence length="161" mass="17015">MPTAQRAAAKAVLGKGVRGAEFPSERQAARCGDRMLKEGDFVHVEVDLRGLHLPFGTLAIAINSEPAEMVFDDIALSSRTSGTCNAETTASGAVGDSKGLPMSNAVPPTPVARNTGKKKRCDEGMTVTGEQSWIRALIGTSGLSSLVFSRFRVLLTVQPQD</sequence>
<dbReference type="Proteomes" id="UP000186817">
    <property type="component" value="Unassembled WGS sequence"/>
</dbReference>
<evidence type="ECO:0000313" key="2">
    <source>
        <dbReference type="EMBL" id="OLP89658.1"/>
    </source>
</evidence>
<protein>
    <submittedName>
        <fullName evidence="2">Uncharacterized protein</fullName>
    </submittedName>
</protein>
<feature type="region of interest" description="Disordered" evidence="1">
    <location>
        <begin position="88"/>
        <end position="120"/>
    </location>
</feature>
<gene>
    <name evidence="2" type="ORF">AK812_SmicGene28870</name>
</gene>
<keyword evidence="3" id="KW-1185">Reference proteome</keyword>
<reference evidence="2 3" key="1">
    <citation type="submission" date="2016-02" db="EMBL/GenBank/DDBJ databases">
        <title>Genome analysis of coral dinoflagellate symbionts highlights evolutionary adaptations to a symbiotic lifestyle.</title>
        <authorList>
            <person name="Aranda M."/>
            <person name="Li Y."/>
            <person name="Liew Y.J."/>
            <person name="Baumgarten S."/>
            <person name="Simakov O."/>
            <person name="Wilson M."/>
            <person name="Piel J."/>
            <person name="Ashoor H."/>
            <person name="Bougouffa S."/>
            <person name="Bajic V.B."/>
            <person name="Ryu T."/>
            <person name="Ravasi T."/>
            <person name="Bayer T."/>
            <person name="Micklem G."/>
            <person name="Kim H."/>
            <person name="Bhak J."/>
            <person name="Lajeunesse T.C."/>
            <person name="Voolstra C.R."/>
        </authorList>
    </citation>
    <scope>NUCLEOTIDE SEQUENCE [LARGE SCALE GENOMIC DNA]</scope>
    <source>
        <strain evidence="2 3">CCMP2467</strain>
    </source>
</reference>
<dbReference type="EMBL" id="LSRX01000750">
    <property type="protein sequence ID" value="OLP89658.1"/>
    <property type="molecule type" value="Genomic_DNA"/>
</dbReference>
<accession>A0A1Q9D398</accession>
<dbReference type="AlphaFoldDB" id="A0A1Q9D398"/>
<comment type="caution">
    <text evidence="2">The sequence shown here is derived from an EMBL/GenBank/DDBJ whole genome shotgun (WGS) entry which is preliminary data.</text>
</comment>
<evidence type="ECO:0000256" key="1">
    <source>
        <dbReference type="SAM" id="MobiDB-lite"/>
    </source>
</evidence>
<name>A0A1Q9D398_SYMMI</name>
<proteinExistence type="predicted"/>
<dbReference type="OrthoDB" id="407419at2759"/>
<evidence type="ECO:0000313" key="3">
    <source>
        <dbReference type="Proteomes" id="UP000186817"/>
    </source>
</evidence>
<organism evidence="2 3">
    <name type="scientific">Symbiodinium microadriaticum</name>
    <name type="common">Dinoflagellate</name>
    <name type="synonym">Zooxanthella microadriatica</name>
    <dbReference type="NCBI Taxonomy" id="2951"/>
    <lineage>
        <taxon>Eukaryota</taxon>
        <taxon>Sar</taxon>
        <taxon>Alveolata</taxon>
        <taxon>Dinophyceae</taxon>
        <taxon>Suessiales</taxon>
        <taxon>Symbiodiniaceae</taxon>
        <taxon>Symbiodinium</taxon>
    </lineage>
</organism>